<dbReference type="EMBL" id="MU004230">
    <property type="protein sequence ID" value="KAF2674471.1"/>
    <property type="molecule type" value="Genomic_DNA"/>
</dbReference>
<name>A0A6A6UST5_9PEZI</name>
<protein>
    <submittedName>
        <fullName evidence="2">Uncharacterized protein</fullName>
    </submittedName>
</protein>
<feature type="compositionally biased region" description="Polar residues" evidence="1">
    <location>
        <begin position="1"/>
        <end position="18"/>
    </location>
</feature>
<accession>A0A6A6UST5</accession>
<evidence type="ECO:0000256" key="1">
    <source>
        <dbReference type="SAM" id="MobiDB-lite"/>
    </source>
</evidence>
<evidence type="ECO:0000313" key="2">
    <source>
        <dbReference type="EMBL" id="KAF2674471.1"/>
    </source>
</evidence>
<keyword evidence="3" id="KW-1185">Reference proteome</keyword>
<reference evidence="2" key="1">
    <citation type="journal article" date="2020" name="Stud. Mycol.">
        <title>101 Dothideomycetes genomes: a test case for predicting lifestyles and emergence of pathogens.</title>
        <authorList>
            <person name="Haridas S."/>
            <person name="Albert R."/>
            <person name="Binder M."/>
            <person name="Bloem J."/>
            <person name="Labutti K."/>
            <person name="Salamov A."/>
            <person name="Andreopoulos B."/>
            <person name="Baker S."/>
            <person name="Barry K."/>
            <person name="Bills G."/>
            <person name="Bluhm B."/>
            <person name="Cannon C."/>
            <person name="Castanera R."/>
            <person name="Culley D."/>
            <person name="Daum C."/>
            <person name="Ezra D."/>
            <person name="Gonzalez J."/>
            <person name="Henrissat B."/>
            <person name="Kuo A."/>
            <person name="Liang C."/>
            <person name="Lipzen A."/>
            <person name="Lutzoni F."/>
            <person name="Magnuson J."/>
            <person name="Mondo S."/>
            <person name="Nolan M."/>
            <person name="Ohm R."/>
            <person name="Pangilinan J."/>
            <person name="Park H.-J."/>
            <person name="Ramirez L."/>
            <person name="Alfaro M."/>
            <person name="Sun H."/>
            <person name="Tritt A."/>
            <person name="Yoshinaga Y."/>
            <person name="Zwiers L.-H."/>
            <person name="Turgeon B."/>
            <person name="Goodwin S."/>
            <person name="Spatafora J."/>
            <person name="Crous P."/>
            <person name="Grigoriev I."/>
        </authorList>
    </citation>
    <scope>NUCLEOTIDE SEQUENCE</scope>
    <source>
        <strain evidence="2">CBS 115976</strain>
    </source>
</reference>
<dbReference type="AlphaFoldDB" id="A0A6A6UST5"/>
<feature type="compositionally biased region" description="Polar residues" evidence="1">
    <location>
        <begin position="32"/>
        <end position="48"/>
    </location>
</feature>
<evidence type="ECO:0000313" key="3">
    <source>
        <dbReference type="Proteomes" id="UP000799302"/>
    </source>
</evidence>
<proteinExistence type="predicted"/>
<gene>
    <name evidence="2" type="ORF">BT63DRAFT_419763</name>
</gene>
<sequence>MAAQQPHYQHANQATGQQSRHRGADQGDDQTHGGSTQSVKNGLSQNDPQYEEYNMERYLTEEERHEKIAQGLLSGISYAQNGGQGTNGAGRN</sequence>
<dbReference type="Proteomes" id="UP000799302">
    <property type="component" value="Unassembled WGS sequence"/>
</dbReference>
<feature type="region of interest" description="Disordered" evidence="1">
    <location>
        <begin position="1"/>
        <end position="52"/>
    </location>
</feature>
<organism evidence="2 3">
    <name type="scientific">Microthyrium microscopicum</name>
    <dbReference type="NCBI Taxonomy" id="703497"/>
    <lineage>
        <taxon>Eukaryota</taxon>
        <taxon>Fungi</taxon>
        <taxon>Dikarya</taxon>
        <taxon>Ascomycota</taxon>
        <taxon>Pezizomycotina</taxon>
        <taxon>Dothideomycetes</taxon>
        <taxon>Dothideomycetes incertae sedis</taxon>
        <taxon>Microthyriales</taxon>
        <taxon>Microthyriaceae</taxon>
        <taxon>Microthyrium</taxon>
    </lineage>
</organism>
<feature type="compositionally biased region" description="Basic and acidic residues" evidence="1">
    <location>
        <begin position="22"/>
        <end position="31"/>
    </location>
</feature>